<evidence type="ECO:0000256" key="7">
    <source>
        <dbReference type="SAM" id="MobiDB-lite"/>
    </source>
</evidence>
<feature type="region of interest" description="Disordered" evidence="7">
    <location>
        <begin position="459"/>
        <end position="484"/>
    </location>
</feature>
<evidence type="ECO:0000256" key="5">
    <source>
        <dbReference type="ARBA" id="ARBA00022801"/>
    </source>
</evidence>
<evidence type="ECO:0000256" key="1">
    <source>
        <dbReference type="ARBA" id="ARBA00000707"/>
    </source>
</evidence>
<dbReference type="Gene3D" id="1.20.1300.20">
    <property type="entry name" value="Peptidase C65 Otubain, subdomain 2"/>
    <property type="match status" value="1"/>
</dbReference>
<dbReference type="GO" id="GO:0005634">
    <property type="term" value="C:nucleus"/>
    <property type="evidence" value="ECO:0007669"/>
    <property type="project" value="TreeGrafter"/>
</dbReference>
<dbReference type="CDD" id="cd22749">
    <property type="entry name" value="Otubain_C65"/>
    <property type="match status" value="1"/>
</dbReference>
<evidence type="ECO:0000259" key="8">
    <source>
        <dbReference type="PROSITE" id="PS50802"/>
    </source>
</evidence>
<dbReference type="InterPro" id="IPR038765">
    <property type="entry name" value="Papain-like_cys_pep_sf"/>
</dbReference>
<dbReference type="GO" id="GO:0071108">
    <property type="term" value="P:protein K48-linked deubiquitination"/>
    <property type="evidence" value="ECO:0007669"/>
    <property type="project" value="TreeGrafter"/>
</dbReference>
<dbReference type="PROSITE" id="PS50802">
    <property type="entry name" value="OTU"/>
    <property type="match status" value="1"/>
</dbReference>
<organism evidence="9 10">
    <name type="scientific">Lophiotrema nucula</name>
    <dbReference type="NCBI Taxonomy" id="690887"/>
    <lineage>
        <taxon>Eukaryota</taxon>
        <taxon>Fungi</taxon>
        <taxon>Dikarya</taxon>
        <taxon>Ascomycota</taxon>
        <taxon>Pezizomycotina</taxon>
        <taxon>Dothideomycetes</taxon>
        <taxon>Pleosporomycetidae</taxon>
        <taxon>Pleosporales</taxon>
        <taxon>Lophiotremataceae</taxon>
        <taxon>Lophiotrema</taxon>
    </lineage>
</organism>
<dbReference type="EMBL" id="ML977339">
    <property type="protein sequence ID" value="KAF2110221.1"/>
    <property type="molecule type" value="Genomic_DNA"/>
</dbReference>
<evidence type="ECO:0000256" key="6">
    <source>
        <dbReference type="ARBA" id="ARBA00022807"/>
    </source>
</evidence>
<sequence length="484" mass="53957">MSEEELAQFQKLSNEYSADQNTTGPYVGERQSSSAIATEYANADRVYQIKTAALPSQYAYFRTCRGDGHCGWRALAFTYYEALLRVGDVNKLEEEEARLQSMHNLLNQVGFQEHVYIDFAEEVYMLLQKLAQSLRSMDGNAENILLETFNDYGTAMGIITFFKLLASAWMQCHPNDFQPFLEYPLKTYCSDNIEASQAELDHLAIGAISNAVTKPAGFAIHVLYLDRSEGTSIDTHRFEPVDQNGMSITNGITMRLLYRPGHYDILYKAEDVPAPIQQQPVPAQAPLQVALAAGYAEEFVPRSNNMTDIMTMIPGLSYTGLSQQWPSVSYDYDPSPAPQPQLQPVPTYAPAPTPAAPVASSHQEYVTPVHASHVGHAQSHHPLRLETPITLPIHNSRPPPPMAIDCPAPPVTIEKGGPFRPSMYELEPGFGSGQLHHLPFQTSIFRNSHYNTAHYLNPDFQPEEWSPDSEYATGNRGRLKSTSQ</sequence>
<keyword evidence="4" id="KW-0833">Ubl conjugation pathway</keyword>
<protein>
    <recommendedName>
        <fullName evidence="2">ubiquitinyl hydrolase 1</fullName>
        <ecNumber evidence="2">3.4.19.12</ecNumber>
    </recommendedName>
</protein>
<feature type="domain" description="OTU" evidence="8">
    <location>
        <begin position="59"/>
        <end position="269"/>
    </location>
</feature>
<dbReference type="Gene3D" id="3.30.200.60">
    <property type="entry name" value="Peptidase C65 Otubain, subdomain 1"/>
    <property type="match status" value="1"/>
</dbReference>
<dbReference type="PANTHER" id="PTHR12931:SF15">
    <property type="entry name" value="UBIQUITIN THIOESTERASE OTUBAIN-LIKE"/>
    <property type="match status" value="1"/>
</dbReference>
<dbReference type="EC" id="3.4.19.12" evidence="2"/>
<evidence type="ECO:0000313" key="9">
    <source>
        <dbReference type="EMBL" id="KAF2110221.1"/>
    </source>
</evidence>
<keyword evidence="3" id="KW-0645">Protease</keyword>
<evidence type="ECO:0000256" key="3">
    <source>
        <dbReference type="ARBA" id="ARBA00022670"/>
    </source>
</evidence>
<dbReference type="InterPro" id="IPR042467">
    <property type="entry name" value="Peptidase_C65_otubain_sub2"/>
</dbReference>
<reference evidence="9" key="1">
    <citation type="journal article" date="2020" name="Stud. Mycol.">
        <title>101 Dothideomycetes genomes: a test case for predicting lifestyles and emergence of pathogens.</title>
        <authorList>
            <person name="Haridas S."/>
            <person name="Albert R."/>
            <person name="Binder M."/>
            <person name="Bloem J."/>
            <person name="Labutti K."/>
            <person name="Salamov A."/>
            <person name="Andreopoulos B."/>
            <person name="Baker S."/>
            <person name="Barry K."/>
            <person name="Bills G."/>
            <person name="Bluhm B."/>
            <person name="Cannon C."/>
            <person name="Castanera R."/>
            <person name="Culley D."/>
            <person name="Daum C."/>
            <person name="Ezra D."/>
            <person name="Gonzalez J."/>
            <person name="Henrissat B."/>
            <person name="Kuo A."/>
            <person name="Liang C."/>
            <person name="Lipzen A."/>
            <person name="Lutzoni F."/>
            <person name="Magnuson J."/>
            <person name="Mondo S."/>
            <person name="Nolan M."/>
            <person name="Ohm R."/>
            <person name="Pangilinan J."/>
            <person name="Park H.-J."/>
            <person name="Ramirez L."/>
            <person name="Alfaro M."/>
            <person name="Sun H."/>
            <person name="Tritt A."/>
            <person name="Yoshinaga Y."/>
            <person name="Zwiers L.-H."/>
            <person name="Turgeon B."/>
            <person name="Goodwin S."/>
            <person name="Spatafora J."/>
            <person name="Crous P."/>
            <person name="Grigoriev I."/>
        </authorList>
    </citation>
    <scope>NUCLEOTIDE SEQUENCE</scope>
    <source>
        <strain evidence="9">CBS 627.86</strain>
    </source>
</reference>
<comment type="catalytic activity">
    <reaction evidence="1">
        <text>Thiol-dependent hydrolysis of ester, thioester, amide, peptide and isopeptide bonds formed by the C-terminal Gly of ubiquitin (a 76-residue protein attached to proteins as an intracellular targeting signal).</text>
        <dbReference type="EC" id="3.4.19.12"/>
    </reaction>
</comment>
<dbReference type="PANTHER" id="PTHR12931">
    <property type="entry name" value="UBIQUITIN THIOLESTERASE PROTEIN OTUB"/>
    <property type="match status" value="1"/>
</dbReference>
<dbReference type="InterPro" id="IPR019400">
    <property type="entry name" value="Peptidase_C65_otubain"/>
</dbReference>
<dbReference type="OrthoDB" id="18915at2759"/>
<keyword evidence="5" id="KW-0378">Hydrolase</keyword>
<evidence type="ECO:0000256" key="4">
    <source>
        <dbReference type="ARBA" id="ARBA00022786"/>
    </source>
</evidence>
<gene>
    <name evidence="9" type="ORF">BDV96DRAFT_615506</name>
</gene>
<dbReference type="GO" id="GO:0006508">
    <property type="term" value="P:proteolysis"/>
    <property type="evidence" value="ECO:0007669"/>
    <property type="project" value="UniProtKB-KW"/>
</dbReference>
<name>A0A6A5YVQ8_9PLEO</name>
<dbReference type="SUPFAM" id="SSF54001">
    <property type="entry name" value="Cysteine proteinases"/>
    <property type="match status" value="1"/>
</dbReference>
<evidence type="ECO:0000313" key="10">
    <source>
        <dbReference type="Proteomes" id="UP000799770"/>
    </source>
</evidence>
<dbReference type="GO" id="GO:0004843">
    <property type="term" value="F:cysteine-type deubiquitinase activity"/>
    <property type="evidence" value="ECO:0007669"/>
    <property type="project" value="UniProtKB-EC"/>
</dbReference>
<keyword evidence="10" id="KW-1185">Reference proteome</keyword>
<dbReference type="Pfam" id="PF10275">
    <property type="entry name" value="Peptidase_C65"/>
    <property type="match status" value="1"/>
</dbReference>
<evidence type="ECO:0000256" key="2">
    <source>
        <dbReference type="ARBA" id="ARBA00012759"/>
    </source>
</evidence>
<dbReference type="Proteomes" id="UP000799770">
    <property type="component" value="Unassembled WGS sequence"/>
</dbReference>
<proteinExistence type="predicted"/>
<dbReference type="InterPro" id="IPR042468">
    <property type="entry name" value="Peptidase_C65_otubain_sub1"/>
</dbReference>
<accession>A0A6A5YVQ8</accession>
<dbReference type="GO" id="GO:0043130">
    <property type="term" value="F:ubiquitin binding"/>
    <property type="evidence" value="ECO:0007669"/>
    <property type="project" value="TreeGrafter"/>
</dbReference>
<dbReference type="AlphaFoldDB" id="A0A6A5YVQ8"/>
<keyword evidence="6" id="KW-0788">Thiol protease</keyword>
<dbReference type="InterPro" id="IPR003323">
    <property type="entry name" value="OTU_dom"/>
</dbReference>